<reference evidence="1 2" key="1">
    <citation type="submission" date="2019-09" db="EMBL/GenBank/DDBJ databases">
        <title>A chromosome-level genome assembly of the Chinese tupelo Nyssa sinensis.</title>
        <authorList>
            <person name="Yang X."/>
            <person name="Kang M."/>
            <person name="Yang Y."/>
            <person name="Xiong H."/>
            <person name="Wang M."/>
            <person name="Zhang Z."/>
            <person name="Wang Z."/>
            <person name="Wu H."/>
            <person name="Ma T."/>
            <person name="Liu J."/>
            <person name="Xi Z."/>
        </authorList>
    </citation>
    <scope>NUCLEOTIDE SEQUENCE [LARGE SCALE GENOMIC DNA]</scope>
    <source>
        <strain evidence="1">J267</strain>
        <tissue evidence="1">Leaf</tissue>
    </source>
</reference>
<name>A0A5J5BEC8_9ASTE</name>
<evidence type="ECO:0000313" key="1">
    <source>
        <dbReference type="EMBL" id="KAA8540946.1"/>
    </source>
</evidence>
<accession>A0A5J5BEC8</accession>
<dbReference type="EMBL" id="CM018036">
    <property type="protein sequence ID" value="KAA8540946.1"/>
    <property type="molecule type" value="Genomic_DNA"/>
</dbReference>
<dbReference type="OrthoDB" id="2189254at2759"/>
<dbReference type="PANTHER" id="PTHR13520">
    <property type="entry name" value="RAD50-INTERACTING PROTEIN 1 RINT-1"/>
    <property type="match status" value="1"/>
</dbReference>
<dbReference type="GO" id="GO:0060628">
    <property type="term" value="P:regulation of ER to Golgi vesicle-mediated transport"/>
    <property type="evidence" value="ECO:0007669"/>
    <property type="project" value="TreeGrafter"/>
</dbReference>
<dbReference type="PROSITE" id="PS51386">
    <property type="entry name" value="RINT1_TIP20"/>
    <property type="match status" value="1"/>
</dbReference>
<dbReference type="AlphaFoldDB" id="A0A5J5BEC8"/>
<dbReference type="GO" id="GO:0006890">
    <property type="term" value="P:retrograde vesicle-mediated transport, Golgi to endoplasmic reticulum"/>
    <property type="evidence" value="ECO:0007669"/>
    <property type="project" value="InterPro"/>
</dbReference>
<sequence length="808" mass="90674">MDSMIETLPPISSLSTSLLNFLNDKLRGKDDLQQASSFVSELQTQCRDLDQSLTDLNWRLETSLVAYASFSDRIGELFGDVNSKLTDLRSSIKVAGSLSDGRGGEGSGRSEQILGEELPSLAKEVARVETVRMYAETALKLDTLVGDIEDAVSSTMNRNLRKHPSTQNSEEMRLLAIKTLKLTEDVLTSVTKTRPQWARLVSAVDHRVDRALAILRPQAIADHRSLLTSLGWPPPLSTLNSSTPDTRKSAEVPNPLFNMQGDLKHQYCENFLALCNLQELQRRRKSRQLEGHNRKVALHQPLWTIEELANPVSVASQHHFSKWADKPDFIFALVYKITRDYVDSMDELLQPLVDEAMLSGYSCREEWISAMVSSLSTFLAKEIFPIYVGQLDEESVTGIQSQARISWLHLVDLMITFDKRVQSLLTHSGVLLSLQEDGNLQKISSLSVFCDRPDWLDLWAEIELTDTLDKLKPEMEDERNWSTKVQGAVLLSGPEDFKSPAISSAFLRCLSSLVDRCRSLPSISLRSRFVRLAGAPILLKFLDCIFLRCQEAEGLTALTDDDALVKVTKSINAARYLESVMKEWCEDVFFLEMGLNLDDQLGVPFSESSSIGGSMEGTGSGIFDEEIGKLEGFRTEWVEKLSTVVLRGFDARCRDYIKNRKQWQEKGEEGWMVSKTFIVALDYLQGKMSVVEEGLNRMDFVGVWRSLATGVDRLIFNGILMSSVKFYDGGVERLSSDLAVLFGVFGAWCLRPEGFFPKVSEGLKLLKMEEKKLQDSLAGGEGWLKENGIRHLSVAEAEKIVKNRVYIG</sequence>
<evidence type="ECO:0000313" key="2">
    <source>
        <dbReference type="Proteomes" id="UP000325577"/>
    </source>
</evidence>
<organism evidence="1 2">
    <name type="scientific">Nyssa sinensis</name>
    <dbReference type="NCBI Taxonomy" id="561372"/>
    <lineage>
        <taxon>Eukaryota</taxon>
        <taxon>Viridiplantae</taxon>
        <taxon>Streptophyta</taxon>
        <taxon>Embryophyta</taxon>
        <taxon>Tracheophyta</taxon>
        <taxon>Spermatophyta</taxon>
        <taxon>Magnoliopsida</taxon>
        <taxon>eudicotyledons</taxon>
        <taxon>Gunneridae</taxon>
        <taxon>Pentapetalae</taxon>
        <taxon>asterids</taxon>
        <taxon>Cornales</taxon>
        <taxon>Nyssaceae</taxon>
        <taxon>Nyssa</taxon>
    </lineage>
</organism>
<dbReference type="InterPro" id="IPR007528">
    <property type="entry name" value="RINT1_Tip20"/>
</dbReference>
<evidence type="ECO:0008006" key="3">
    <source>
        <dbReference type="Google" id="ProtNLM"/>
    </source>
</evidence>
<dbReference type="PANTHER" id="PTHR13520:SF1">
    <property type="entry name" value="RINT1-LIKE PROTEIN MAG2"/>
    <property type="match status" value="1"/>
</dbReference>
<dbReference type="Proteomes" id="UP000325577">
    <property type="component" value="Linkage Group LG13"/>
</dbReference>
<protein>
    <recommendedName>
        <fullName evidence="3">RINT1-like protein MAG2</fullName>
    </recommendedName>
</protein>
<gene>
    <name evidence="1" type="ORF">F0562_024916</name>
</gene>
<dbReference type="GO" id="GO:0006888">
    <property type="term" value="P:endoplasmic reticulum to Golgi vesicle-mediated transport"/>
    <property type="evidence" value="ECO:0007669"/>
    <property type="project" value="InterPro"/>
</dbReference>
<keyword evidence="2" id="KW-1185">Reference proteome</keyword>
<dbReference type="Pfam" id="PF04437">
    <property type="entry name" value="RINT1_TIP1"/>
    <property type="match status" value="1"/>
</dbReference>
<proteinExistence type="predicted"/>
<dbReference type="GO" id="GO:0070939">
    <property type="term" value="C:Dsl1/NZR complex"/>
    <property type="evidence" value="ECO:0007669"/>
    <property type="project" value="InterPro"/>
</dbReference>